<dbReference type="InterPro" id="IPR051496">
    <property type="entry name" value="H-rev107_PLA/AT"/>
</dbReference>
<sequence>MKFLLLLLSASLASPIACSENESEPEVVTTLPDRGLEELRYSKFCLPAPFVRGSPHIGLKTKWMDCSNGELPELQIGDLIEFDRKIVPEMIIRKGIEVLINATLKNPLLKKVKNEKVKEILEVLREDVGYEHWAIYSGDNDDGVKQVINYQTSHGNETNIAHNASSSGLHEKILNFLQNLCRSPLKTVDAALTTEWIGCDDQPYQPNVTVARAKNMINTRFYNLHDNNCESLARWSRNGVRKSIQVIAHFNRLNNLDILELIKKPLVGIYNDKCETLDVDVAKYTSLIEDKTDEETQGNPLRLSHQNFTTKLPNYRPEIFTTDPYFCPN</sequence>
<dbReference type="GO" id="GO:0006629">
    <property type="term" value="P:lipid metabolic process"/>
    <property type="evidence" value="ECO:0007669"/>
    <property type="project" value="UniProtKB-KW"/>
</dbReference>
<dbReference type="Gene3D" id="3.90.1720.10">
    <property type="entry name" value="endopeptidase domain like (from Nostoc punctiforme)"/>
    <property type="match status" value="1"/>
</dbReference>
<evidence type="ECO:0000256" key="3">
    <source>
        <dbReference type="ARBA" id="ARBA00022801"/>
    </source>
</evidence>
<dbReference type="InterPro" id="IPR007053">
    <property type="entry name" value="LRAT_dom"/>
</dbReference>
<evidence type="ECO:0000256" key="4">
    <source>
        <dbReference type="ARBA" id="ARBA00023098"/>
    </source>
</evidence>
<evidence type="ECO:0000313" key="5">
    <source>
        <dbReference type="EnsemblMetazoa" id="PPA42892.1"/>
    </source>
</evidence>
<gene>
    <name evidence="5" type="primary">WBGene00281261</name>
</gene>
<reference evidence="6" key="1">
    <citation type="journal article" date="2008" name="Nat. Genet.">
        <title>The Pristionchus pacificus genome provides a unique perspective on nematode lifestyle and parasitism.</title>
        <authorList>
            <person name="Dieterich C."/>
            <person name="Clifton S.W."/>
            <person name="Schuster L.N."/>
            <person name="Chinwalla A."/>
            <person name="Delehaunty K."/>
            <person name="Dinkelacker I."/>
            <person name="Fulton L."/>
            <person name="Fulton R."/>
            <person name="Godfrey J."/>
            <person name="Minx P."/>
            <person name="Mitreva M."/>
            <person name="Roeseler W."/>
            <person name="Tian H."/>
            <person name="Witte H."/>
            <person name="Yang S.P."/>
            <person name="Wilson R.K."/>
            <person name="Sommer R.J."/>
        </authorList>
    </citation>
    <scope>NUCLEOTIDE SEQUENCE [LARGE SCALE GENOMIC DNA]</scope>
    <source>
        <strain evidence="6">PS312</strain>
    </source>
</reference>
<name>A0A2A6BHT6_PRIPA</name>
<keyword evidence="3" id="KW-0378">Hydrolase</keyword>
<accession>A0A2A6BHT6</accession>
<evidence type="ECO:0000256" key="1">
    <source>
        <dbReference type="ARBA" id="ARBA00007824"/>
    </source>
</evidence>
<keyword evidence="6" id="KW-1185">Reference proteome</keyword>
<evidence type="ECO:0000256" key="2">
    <source>
        <dbReference type="ARBA" id="ARBA00022679"/>
    </source>
</evidence>
<keyword evidence="4" id="KW-0443">Lipid metabolism</keyword>
<proteinExistence type="inferred from homology"/>
<accession>A0A8R1V0P0</accession>
<reference evidence="5" key="2">
    <citation type="submission" date="2022-06" db="UniProtKB">
        <authorList>
            <consortium name="EnsemblMetazoa"/>
        </authorList>
    </citation>
    <scope>IDENTIFICATION</scope>
    <source>
        <strain evidence="5">PS312</strain>
    </source>
</reference>
<dbReference type="PANTHER" id="PTHR13943:SF77">
    <property type="entry name" value="LRAT DOMAIN-CONTAINING PROTEIN"/>
    <property type="match status" value="1"/>
</dbReference>
<dbReference type="PANTHER" id="PTHR13943">
    <property type="entry name" value="HRAS-LIKE SUPPRESSOR - RELATED"/>
    <property type="match status" value="1"/>
</dbReference>
<organism evidence="5 6">
    <name type="scientific">Pristionchus pacificus</name>
    <name type="common">Parasitic nematode worm</name>
    <dbReference type="NCBI Taxonomy" id="54126"/>
    <lineage>
        <taxon>Eukaryota</taxon>
        <taxon>Metazoa</taxon>
        <taxon>Ecdysozoa</taxon>
        <taxon>Nematoda</taxon>
        <taxon>Chromadorea</taxon>
        <taxon>Rhabditida</taxon>
        <taxon>Rhabditina</taxon>
        <taxon>Diplogasteromorpha</taxon>
        <taxon>Diplogasteroidea</taxon>
        <taxon>Neodiplogasteridae</taxon>
        <taxon>Pristionchus</taxon>
    </lineage>
</organism>
<dbReference type="Proteomes" id="UP000005239">
    <property type="component" value="Unassembled WGS sequence"/>
</dbReference>
<dbReference type="GO" id="GO:0016740">
    <property type="term" value="F:transferase activity"/>
    <property type="evidence" value="ECO:0007669"/>
    <property type="project" value="UniProtKB-KW"/>
</dbReference>
<evidence type="ECO:0000313" key="6">
    <source>
        <dbReference type="Proteomes" id="UP000005239"/>
    </source>
</evidence>
<dbReference type="PROSITE" id="PS51934">
    <property type="entry name" value="LRAT"/>
    <property type="match status" value="1"/>
</dbReference>
<dbReference type="EnsemblMetazoa" id="PPA42892.1">
    <property type="protein sequence ID" value="PPA42892.1"/>
    <property type="gene ID" value="WBGene00281261"/>
</dbReference>
<dbReference type="AlphaFoldDB" id="A0A2A6BHT6"/>
<dbReference type="GO" id="GO:0016787">
    <property type="term" value="F:hydrolase activity"/>
    <property type="evidence" value="ECO:0007669"/>
    <property type="project" value="UniProtKB-KW"/>
</dbReference>
<keyword evidence="2" id="KW-0808">Transferase</keyword>
<dbReference type="Pfam" id="PF04970">
    <property type="entry name" value="LRAT"/>
    <property type="match status" value="1"/>
</dbReference>
<protein>
    <submittedName>
        <fullName evidence="5">LRAT domain-containing protein</fullName>
    </submittedName>
</protein>
<comment type="similarity">
    <text evidence="1">Belongs to the H-rev107 family.</text>
</comment>